<dbReference type="InterPro" id="IPR020843">
    <property type="entry name" value="ER"/>
</dbReference>
<name>A0A3A4ATJ2_9ACTN</name>
<evidence type="ECO:0000259" key="1">
    <source>
        <dbReference type="SMART" id="SM00829"/>
    </source>
</evidence>
<dbReference type="InterPro" id="IPR036291">
    <property type="entry name" value="NAD(P)-bd_dom_sf"/>
</dbReference>
<gene>
    <name evidence="2" type="ORF">D5H75_15900</name>
</gene>
<dbReference type="EMBL" id="QZEY01000005">
    <property type="protein sequence ID" value="RJL31929.1"/>
    <property type="molecule type" value="Genomic_DNA"/>
</dbReference>
<feature type="domain" description="Enoyl reductase (ER)" evidence="1">
    <location>
        <begin position="10"/>
        <end position="326"/>
    </location>
</feature>
<sequence>MKAFVLRSYGPPDALELADVADPVPGDDEVLVRVRATSVQPFDWHLMRGQPYVARLMPGALGLRAPRLRVLGGDAAGEVEAVGKAVTAFRPGDAVYAMPGGGGFAEYVRVRESDLAPKPANLSFEEAAAVPLAGLTALLAVRDAGRVRPGQAVLVNGASGGVGTFAVQLARAFGAEVTGVCGPRNADLVRSLGADEVIDYTRTDFTRLGRRYDLLVDIAGGHPLRACRRVLTREGAYVFVGGPGGRWLSPVGHVIATTALARFVPQRLAVADVLGAPDAGRNLRALTELIEDGRVTPVIDRRYPFAEIPAAVAYQERGRARGKVVVTV</sequence>
<proteinExistence type="predicted"/>
<dbReference type="PROSITE" id="PS01162">
    <property type="entry name" value="QOR_ZETA_CRYSTAL"/>
    <property type="match status" value="1"/>
</dbReference>
<dbReference type="RefSeq" id="WP_119927246.1">
    <property type="nucleotide sequence ID" value="NZ_QZEY01000005.1"/>
</dbReference>
<dbReference type="SUPFAM" id="SSF51735">
    <property type="entry name" value="NAD(P)-binding Rossmann-fold domains"/>
    <property type="match status" value="1"/>
</dbReference>
<dbReference type="Proteomes" id="UP000265768">
    <property type="component" value="Unassembled WGS sequence"/>
</dbReference>
<dbReference type="Pfam" id="PF08240">
    <property type="entry name" value="ADH_N"/>
    <property type="match status" value="1"/>
</dbReference>
<dbReference type="AlphaFoldDB" id="A0A3A4ATJ2"/>
<dbReference type="InterPro" id="IPR052733">
    <property type="entry name" value="Chloroplast_QOR"/>
</dbReference>
<dbReference type="InterPro" id="IPR013154">
    <property type="entry name" value="ADH-like_N"/>
</dbReference>
<evidence type="ECO:0000313" key="2">
    <source>
        <dbReference type="EMBL" id="RJL31929.1"/>
    </source>
</evidence>
<organism evidence="2 3">
    <name type="scientific">Bailinhaonella thermotolerans</name>
    <dbReference type="NCBI Taxonomy" id="1070861"/>
    <lineage>
        <taxon>Bacteria</taxon>
        <taxon>Bacillati</taxon>
        <taxon>Actinomycetota</taxon>
        <taxon>Actinomycetes</taxon>
        <taxon>Streptosporangiales</taxon>
        <taxon>Streptosporangiaceae</taxon>
        <taxon>Bailinhaonella</taxon>
    </lineage>
</organism>
<dbReference type="SMART" id="SM00829">
    <property type="entry name" value="PKS_ER"/>
    <property type="match status" value="1"/>
</dbReference>
<dbReference type="OrthoDB" id="3727682at2"/>
<protein>
    <submittedName>
        <fullName evidence="2">NAD(P)-dependent alcohol dehydrogenase</fullName>
    </submittedName>
</protein>
<dbReference type="Gene3D" id="3.90.180.10">
    <property type="entry name" value="Medium-chain alcohol dehydrogenases, catalytic domain"/>
    <property type="match status" value="1"/>
</dbReference>
<dbReference type="Gene3D" id="3.40.50.720">
    <property type="entry name" value="NAD(P)-binding Rossmann-like Domain"/>
    <property type="match status" value="1"/>
</dbReference>
<dbReference type="SUPFAM" id="SSF50129">
    <property type="entry name" value="GroES-like"/>
    <property type="match status" value="1"/>
</dbReference>
<dbReference type="GO" id="GO:0016491">
    <property type="term" value="F:oxidoreductase activity"/>
    <property type="evidence" value="ECO:0007669"/>
    <property type="project" value="InterPro"/>
</dbReference>
<dbReference type="PANTHER" id="PTHR44013">
    <property type="entry name" value="ZINC-TYPE ALCOHOL DEHYDROGENASE-LIKE PROTEIN C16A3.02C"/>
    <property type="match status" value="1"/>
</dbReference>
<dbReference type="Pfam" id="PF13602">
    <property type="entry name" value="ADH_zinc_N_2"/>
    <property type="match status" value="1"/>
</dbReference>
<dbReference type="CDD" id="cd08267">
    <property type="entry name" value="MDR1"/>
    <property type="match status" value="1"/>
</dbReference>
<comment type="caution">
    <text evidence="2">The sequence shown here is derived from an EMBL/GenBank/DDBJ whole genome shotgun (WGS) entry which is preliminary data.</text>
</comment>
<keyword evidence="3" id="KW-1185">Reference proteome</keyword>
<reference evidence="2 3" key="1">
    <citation type="submission" date="2018-09" db="EMBL/GenBank/DDBJ databases">
        <title>YIM 75507 draft genome.</title>
        <authorList>
            <person name="Tang S."/>
            <person name="Feng Y."/>
        </authorList>
    </citation>
    <scope>NUCLEOTIDE SEQUENCE [LARGE SCALE GENOMIC DNA]</scope>
    <source>
        <strain evidence="2 3">YIM 75507</strain>
    </source>
</reference>
<dbReference type="InterPro" id="IPR011032">
    <property type="entry name" value="GroES-like_sf"/>
</dbReference>
<evidence type="ECO:0000313" key="3">
    <source>
        <dbReference type="Proteomes" id="UP000265768"/>
    </source>
</evidence>
<dbReference type="InterPro" id="IPR002364">
    <property type="entry name" value="Quin_OxRdtase/zeta-crystal_CS"/>
</dbReference>
<accession>A0A3A4ATJ2</accession>
<dbReference type="PANTHER" id="PTHR44013:SF1">
    <property type="entry name" value="ZINC-TYPE ALCOHOL DEHYDROGENASE-LIKE PROTEIN C16A3.02C"/>
    <property type="match status" value="1"/>
</dbReference>
<dbReference type="GO" id="GO:0008270">
    <property type="term" value="F:zinc ion binding"/>
    <property type="evidence" value="ECO:0007669"/>
    <property type="project" value="InterPro"/>
</dbReference>